<dbReference type="STRING" id="1297742.A176_004499"/>
<sequence>MQDDQLYWPYEGEYWRDELGTYQYTMTKGCIERDTANRGVQSAEAM</sequence>
<organism evidence="1 2">
    <name type="scientific">Pseudomyxococcus hansupus</name>
    <dbReference type="NCBI Taxonomy" id="1297742"/>
    <lineage>
        <taxon>Bacteria</taxon>
        <taxon>Pseudomonadati</taxon>
        <taxon>Myxococcota</taxon>
        <taxon>Myxococcia</taxon>
        <taxon>Myxococcales</taxon>
        <taxon>Cystobacterineae</taxon>
        <taxon>Myxococcaceae</taxon>
        <taxon>Pseudomyxococcus</taxon>
    </lineage>
</organism>
<evidence type="ECO:0000313" key="1">
    <source>
        <dbReference type="EMBL" id="AKQ67587.1"/>
    </source>
</evidence>
<dbReference type="KEGG" id="mym:A176_004499"/>
<dbReference type="EMBL" id="CP012109">
    <property type="protein sequence ID" value="AKQ67587.1"/>
    <property type="molecule type" value="Genomic_DNA"/>
</dbReference>
<proteinExistence type="predicted"/>
<evidence type="ECO:0000313" key="2">
    <source>
        <dbReference type="Proteomes" id="UP000009026"/>
    </source>
</evidence>
<reference evidence="1 2" key="1">
    <citation type="journal article" date="2016" name="PLoS ONE">
        <title>Complete Genome Sequence and Comparative Genomics of a Novel Myxobacterium Myxococcus hansupus.</title>
        <authorList>
            <person name="Sharma G."/>
            <person name="Narwani T."/>
            <person name="Subramanian S."/>
        </authorList>
    </citation>
    <scope>NUCLEOTIDE SEQUENCE [LARGE SCALE GENOMIC DNA]</scope>
    <source>
        <strain evidence="2">mixupus</strain>
    </source>
</reference>
<dbReference type="eggNOG" id="COG1729">
    <property type="taxonomic scope" value="Bacteria"/>
</dbReference>
<name>A0A0H4XHA3_9BACT</name>
<accession>A0A0H4XHA3</accession>
<dbReference type="AlphaFoldDB" id="A0A0H4XHA3"/>
<dbReference type="PATRIC" id="fig|1297742.4.peg.4541"/>
<dbReference type="Proteomes" id="UP000009026">
    <property type="component" value="Chromosome"/>
</dbReference>
<gene>
    <name evidence="1" type="ORF">A176_004499</name>
</gene>
<protein>
    <submittedName>
        <fullName evidence="1">Uncharacterized protein</fullName>
    </submittedName>
</protein>
<keyword evidence="2" id="KW-1185">Reference proteome</keyword>